<comment type="caution">
    <text evidence="4">The sequence shown here is derived from an EMBL/GenBank/DDBJ whole genome shotgun (WGS) entry which is preliminary data.</text>
</comment>
<evidence type="ECO:0000259" key="2">
    <source>
        <dbReference type="Pfam" id="PF04471"/>
    </source>
</evidence>
<dbReference type="InterPro" id="IPR007560">
    <property type="entry name" value="Restrct_endonuc_IV_Mrr"/>
</dbReference>
<sequence>MYPLLELAADGEAHSMEEAYEVLAKKFNLSKEDRAELLPSGGQSRYENRVGWARTYLMKAGLLESPSRGQFKITAEGQRVLQSGITELNNQYLMRFPGFVEFRRRDRTTEETSSKEEVGNETTPDEQLEQLHQTLKKQLAQELLERVKQCSPAFFERLVVRLLVAMGYGGSMADAGRAVGRSGDNGIDGIIKQDPLGLDNIYIQAKRWERPVPSEVVRTFHGSLALQKASRGVIITTSEFYSEAIRTAQALGNIVLIDGNTLAELMIEYNVGVTVAARYEIKRVDRDFFEED</sequence>
<dbReference type="SUPFAM" id="SSF52980">
    <property type="entry name" value="Restriction endonuclease-like"/>
    <property type="match status" value="1"/>
</dbReference>
<dbReference type="Proteomes" id="UP000266089">
    <property type="component" value="Unassembled WGS sequence"/>
</dbReference>
<proteinExistence type="predicted"/>
<dbReference type="GO" id="GO:0009307">
    <property type="term" value="P:DNA restriction-modification system"/>
    <property type="evidence" value="ECO:0007669"/>
    <property type="project" value="InterPro"/>
</dbReference>
<name>A0A399E8S7_9DEIN</name>
<dbReference type="InterPro" id="IPR011335">
    <property type="entry name" value="Restrct_endonuc-II-like"/>
</dbReference>
<dbReference type="PANTHER" id="PTHR30015:SF7">
    <property type="entry name" value="TYPE IV METHYL-DIRECTED RESTRICTION ENZYME ECOKMRR"/>
    <property type="match status" value="1"/>
</dbReference>
<dbReference type="GO" id="GO:0003677">
    <property type="term" value="F:DNA binding"/>
    <property type="evidence" value="ECO:0007669"/>
    <property type="project" value="InterPro"/>
</dbReference>
<reference evidence="4 5" key="1">
    <citation type="submission" date="2018-08" db="EMBL/GenBank/DDBJ databases">
        <title>Meiothermus cateniformans JCM 15151 genome sequencing project.</title>
        <authorList>
            <person name="Da Costa M.S."/>
            <person name="Albuquerque L."/>
            <person name="Raposo P."/>
            <person name="Froufe H.J.C."/>
            <person name="Barroso C.S."/>
            <person name="Egas C."/>
        </authorList>
    </citation>
    <scope>NUCLEOTIDE SEQUENCE [LARGE SCALE GENOMIC DNA]</scope>
    <source>
        <strain evidence="4 5">JCM 15151</strain>
    </source>
</reference>
<organism evidence="4 5">
    <name type="scientific">Meiothermus taiwanensis</name>
    <dbReference type="NCBI Taxonomy" id="172827"/>
    <lineage>
        <taxon>Bacteria</taxon>
        <taxon>Thermotogati</taxon>
        <taxon>Deinococcota</taxon>
        <taxon>Deinococci</taxon>
        <taxon>Thermales</taxon>
        <taxon>Thermaceae</taxon>
        <taxon>Meiothermus</taxon>
    </lineage>
</organism>
<feature type="compositionally biased region" description="Basic and acidic residues" evidence="1">
    <location>
        <begin position="104"/>
        <end position="118"/>
    </location>
</feature>
<evidence type="ECO:0000313" key="4">
    <source>
        <dbReference type="EMBL" id="RIH79903.1"/>
    </source>
</evidence>
<feature type="region of interest" description="Disordered" evidence="1">
    <location>
        <begin position="104"/>
        <end position="127"/>
    </location>
</feature>
<evidence type="ECO:0000313" key="5">
    <source>
        <dbReference type="Proteomes" id="UP000266089"/>
    </source>
</evidence>
<dbReference type="InterPro" id="IPR052906">
    <property type="entry name" value="Type_IV_Methyl-Rstrct_Enzyme"/>
</dbReference>
<dbReference type="InterPro" id="IPR011856">
    <property type="entry name" value="tRNA_endonuc-like_dom_sf"/>
</dbReference>
<gene>
    <name evidence="4" type="primary">mrr</name>
    <name evidence="4" type="ORF">Mcate_00130</name>
</gene>
<evidence type="ECO:0000256" key="1">
    <source>
        <dbReference type="SAM" id="MobiDB-lite"/>
    </source>
</evidence>
<accession>A0A399E8S7</accession>
<dbReference type="InterPro" id="IPR025745">
    <property type="entry name" value="Mrr-like_N_dom"/>
</dbReference>
<dbReference type="GO" id="GO:0015666">
    <property type="term" value="F:restriction endodeoxyribonuclease activity"/>
    <property type="evidence" value="ECO:0007669"/>
    <property type="project" value="TreeGrafter"/>
</dbReference>
<dbReference type="EMBL" id="QWKX01000002">
    <property type="protein sequence ID" value="RIH79903.1"/>
    <property type="molecule type" value="Genomic_DNA"/>
</dbReference>
<dbReference type="Pfam" id="PF04471">
    <property type="entry name" value="Mrr_cat"/>
    <property type="match status" value="1"/>
</dbReference>
<dbReference type="Pfam" id="PF14338">
    <property type="entry name" value="Mrr_N"/>
    <property type="match status" value="1"/>
</dbReference>
<dbReference type="Gene3D" id="3.40.1350.10">
    <property type="match status" value="1"/>
</dbReference>
<protein>
    <submittedName>
        <fullName evidence="4">Mrr restriction system protein</fullName>
    </submittedName>
</protein>
<feature type="domain" description="Restriction endonuclease type IV Mrr" evidence="2">
    <location>
        <begin position="148"/>
        <end position="266"/>
    </location>
</feature>
<dbReference type="PANTHER" id="PTHR30015">
    <property type="entry name" value="MRR RESTRICTION SYSTEM PROTEIN"/>
    <property type="match status" value="1"/>
</dbReference>
<feature type="domain" description="Restriction system protein Mrr-like N-terminal" evidence="3">
    <location>
        <begin position="1"/>
        <end position="82"/>
    </location>
</feature>
<evidence type="ECO:0000259" key="3">
    <source>
        <dbReference type="Pfam" id="PF14338"/>
    </source>
</evidence>
<dbReference type="AlphaFoldDB" id="A0A399E8S7"/>